<protein>
    <submittedName>
        <fullName evidence="1">Uncharacterized protein</fullName>
    </submittedName>
</protein>
<keyword evidence="2" id="KW-1185">Reference proteome</keyword>
<dbReference type="AlphaFoldDB" id="A0A0M9ADT8"/>
<proteinExistence type="predicted"/>
<accession>A0A0M9ADT8</accession>
<sequence>MMVMSVFQCDNSKEEIQIYGLEFINLVREFDVVMVICLLWEDATTNKIGITALAHVIPDIVLWIDWARREGFFWRVIVSGIGTLNYRW</sequence>
<dbReference type="EMBL" id="KQ435692">
    <property type="protein sequence ID" value="KOX81099.1"/>
    <property type="molecule type" value="Genomic_DNA"/>
</dbReference>
<evidence type="ECO:0000313" key="1">
    <source>
        <dbReference type="EMBL" id="KOX81099.1"/>
    </source>
</evidence>
<organism evidence="1 2">
    <name type="scientific">Melipona quadrifasciata</name>
    <dbReference type="NCBI Taxonomy" id="166423"/>
    <lineage>
        <taxon>Eukaryota</taxon>
        <taxon>Metazoa</taxon>
        <taxon>Ecdysozoa</taxon>
        <taxon>Arthropoda</taxon>
        <taxon>Hexapoda</taxon>
        <taxon>Insecta</taxon>
        <taxon>Pterygota</taxon>
        <taxon>Neoptera</taxon>
        <taxon>Endopterygota</taxon>
        <taxon>Hymenoptera</taxon>
        <taxon>Apocrita</taxon>
        <taxon>Aculeata</taxon>
        <taxon>Apoidea</taxon>
        <taxon>Anthophila</taxon>
        <taxon>Apidae</taxon>
        <taxon>Melipona</taxon>
    </lineage>
</organism>
<dbReference type="Proteomes" id="UP000053105">
    <property type="component" value="Unassembled WGS sequence"/>
</dbReference>
<evidence type="ECO:0000313" key="2">
    <source>
        <dbReference type="Proteomes" id="UP000053105"/>
    </source>
</evidence>
<reference evidence="1 2" key="1">
    <citation type="submission" date="2015-07" db="EMBL/GenBank/DDBJ databases">
        <title>The genome of Melipona quadrifasciata.</title>
        <authorList>
            <person name="Pan H."/>
            <person name="Kapheim K."/>
        </authorList>
    </citation>
    <scope>NUCLEOTIDE SEQUENCE [LARGE SCALE GENOMIC DNA]</scope>
    <source>
        <strain evidence="1">0111107301</strain>
        <tissue evidence="1">Whole body</tissue>
    </source>
</reference>
<gene>
    <name evidence="1" type="ORF">WN51_10024</name>
</gene>
<name>A0A0M9ADT8_9HYME</name>